<comment type="caution">
    <text evidence="3">The sequence shown here is derived from an EMBL/GenBank/DDBJ whole genome shotgun (WGS) entry which is preliminary data.</text>
</comment>
<evidence type="ECO:0000313" key="4">
    <source>
        <dbReference type="Proteomes" id="UP000178606"/>
    </source>
</evidence>
<dbReference type="InterPro" id="IPR054216">
    <property type="entry name" value="DUF6930"/>
</dbReference>
<feature type="domain" description="DUF6930" evidence="1">
    <location>
        <begin position="212"/>
        <end position="334"/>
    </location>
</feature>
<gene>
    <name evidence="3" type="ORF">A3F84_16945</name>
</gene>
<feature type="domain" description="DUF7309" evidence="2">
    <location>
        <begin position="11"/>
        <end position="178"/>
    </location>
</feature>
<evidence type="ECO:0000259" key="1">
    <source>
        <dbReference type="Pfam" id="PF22007"/>
    </source>
</evidence>
<evidence type="ECO:0000259" key="2">
    <source>
        <dbReference type="Pfam" id="PF23988"/>
    </source>
</evidence>
<protein>
    <recommendedName>
        <fullName evidence="5">NurA domain-containing protein</fullName>
    </recommendedName>
</protein>
<dbReference type="Pfam" id="PF23988">
    <property type="entry name" value="DUF7309"/>
    <property type="match status" value="1"/>
</dbReference>
<dbReference type="Proteomes" id="UP000178606">
    <property type="component" value="Unassembled WGS sequence"/>
</dbReference>
<name>A0A1F6CDQ9_HANXR</name>
<evidence type="ECO:0008006" key="5">
    <source>
        <dbReference type="Google" id="ProtNLM"/>
    </source>
</evidence>
<dbReference type="Pfam" id="PF22007">
    <property type="entry name" value="DUF6930"/>
    <property type="match status" value="1"/>
</dbReference>
<dbReference type="AlphaFoldDB" id="A0A1F6CDQ9"/>
<proteinExistence type="predicted"/>
<dbReference type="EMBL" id="MFKF01000272">
    <property type="protein sequence ID" value="OGG47137.1"/>
    <property type="molecule type" value="Genomic_DNA"/>
</dbReference>
<accession>A0A1F6CDQ9</accession>
<dbReference type="InterPro" id="IPR055733">
    <property type="entry name" value="DUF7309"/>
</dbReference>
<reference evidence="3 4" key="1">
    <citation type="journal article" date="2016" name="Nat. Commun.">
        <title>Thousands of microbial genomes shed light on interconnected biogeochemical processes in an aquifer system.</title>
        <authorList>
            <person name="Anantharaman K."/>
            <person name="Brown C.T."/>
            <person name="Hug L.A."/>
            <person name="Sharon I."/>
            <person name="Castelle C.J."/>
            <person name="Probst A.J."/>
            <person name="Thomas B.C."/>
            <person name="Singh A."/>
            <person name="Wilkins M.J."/>
            <person name="Karaoz U."/>
            <person name="Brodie E.L."/>
            <person name="Williams K.H."/>
            <person name="Hubbard S.S."/>
            <person name="Banfield J.F."/>
        </authorList>
    </citation>
    <scope>NUCLEOTIDE SEQUENCE [LARGE SCALE GENOMIC DNA]</scope>
    <source>
        <strain evidence="4">RIFCSPLOWO2_12_FULL_64_10</strain>
    </source>
</reference>
<organism evidence="3 4">
    <name type="scientific">Handelsmanbacteria sp. (strain RIFCSPLOWO2_12_FULL_64_10)</name>
    <dbReference type="NCBI Taxonomy" id="1817868"/>
    <lineage>
        <taxon>Bacteria</taxon>
        <taxon>Candidatus Handelsmaniibacteriota</taxon>
    </lineage>
</organism>
<sequence>MSENSPTLDEWRRLYEVAVRVKELAPWEWMMEDDIFGVQNPENQELGFISVMGAIGEHFAVAVYLGPQGLYGFLDLEDEGLDASPYRLFEVPQLQASFEDRNILQKEDRDILKSLGLKFRGQNAWPMFRSIRPGFHPWFLEGWEARLLTCALEQALDVTPRFEADPSLLGVPEGAFFVRAPLKAEVGIGWEDRVVRVPPPASAPVTVDDLTRRRLEGLSRGEQKLEVDVFMLPDACREGKGRPFFPYCLMMVEARSGLVLFHDLLQPQPSLEEMWRSVPLKMVDQFAKAQMIPTEVRVCSEQLFDLLKPLAGASRFKLKRVSALRTLEPAREMLMGFLMGGDAL</sequence>
<evidence type="ECO:0000313" key="3">
    <source>
        <dbReference type="EMBL" id="OGG47137.1"/>
    </source>
</evidence>